<dbReference type="Proteomes" id="UP000078116">
    <property type="component" value="Unassembled WGS sequence"/>
</dbReference>
<dbReference type="RefSeq" id="WP_064286045.1">
    <property type="nucleotide sequence ID" value="NZ_LXKA01000165.1"/>
</dbReference>
<dbReference type="EMBL" id="LXKA01000165">
    <property type="protein sequence ID" value="OAJ62568.1"/>
    <property type="molecule type" value="Genomic_DNA"/>
</dbReference>
<comment type="caution">
    <text evidence="1">The sequence shown here is derived from an EMBL/GenBank/DDBJ whole genome shotgun (WGS) entry which is preliminary data.</text>
</comment>
<sequence length="80" mass="9359">MRFEEFDLRLTRMLQSLPAGTIAELADCWIAWWDGACTMYARIGADGRPAGRHASDLVGEWEQWRDWLAVWIDEPRFSTR</sequence>
<dbReference type="OrthoDB" id="9099508at2"/>
<dbReference type="STRING" id="1462993.A6V36_21055"/>
<gene>
    <name evidence="1" type="ORF">A6V37_22345</name>
</gene>
<organism evidence="1 2">
    <name type="scientific">Paraburkholderia ginsengiterrae</name>
    <dbReference type="NCBI Taxonomy" id="1462993"/>
    <lineage>
        <taxon>Bacteria</taxon>
        <taxon>Pseudomonadati</taxon>
        <taxon>Pseudomonadota</taxon>
        <taxon>Betaproteobacteria</taxon>
        <taxon>Burkholderiales</taxon>
        <taxon>Burkholderiaceae</taxon>
        <taxon>Paraburkholderia</taxon>
    </lineage>
</organism>
<name>A0A1A9NAZ0_9BURK</name>
<dbReference type="AlphaFoldDB" id="A0A1A9NAZ0"/>
<reference evidence="1 2" key="1">
    <citation type="submission" date="2016-04" db="EMBL/GenBank/DDBJ databases">
        <title>Reclassification of Paraburkholderia panaciterrae (Farh et al. 2015) Dobritsa &amp; Samadpour 2016 as a later homotypic synonym of Paraburkholderia ginsengiterrae (Farh et al. 2015) Dobritsa &amp; Samadpour 2016.</title>
        <authorList>
            <person name="Dobritsa A.P."/>
            <person name="Kutumbaka K."/>
            <person name="Samadpour M."/>
        </authorList>
    </citation>
    <scope>NUCLEOTIDE SEQUENCE [LARGE SCALE GENOMIC DNA]</scope>
    <source>
        <strain evidence="1 2">DCY85</strain>
    </source>
</reference>
<evidence type="ECO:0000313" key="2">
    <source>
        <dbReference type="Proteomes" id="UP000078116"/>
    </source>
</evidence>
<evidence type="ECO:0000313" key="1">
    <source>
        <dbReference type="EMBL" id="OAJ62568.1"/>
    </source>
</evidence>
<protein>
    <submittedName>
        <fullName evidence="1">Uncharacterized protein</fullName>
    </submittedName>
</protein>
<accession>A0A1A9NAZ0</accession>
<proteinExistence type="predicted"/>